<dbReference type="InterPro" id="IPR019593">
    <property type="entry name" value="Spore_coat_protein_Z/Y"/>
</dbReference>
<evidence type="ECO:0000313" key="2">
    <source>
        <dbReference type="Proteomes" id="UP000515490"/>
    </source>
</evidence>
<sequence>MCNKCDHKDHHKDHHKCDHKDHHKDHDKCHESCVEEILEAILKAQRKADGDDGCRTSCKESIKELLGESKKWTKNTIPFILYCGDCAPFKASGATTILTHHKKKKFVCITSFIFRIKDIKDSCAVLELLTFKSDKKCEKDSYKRCDETCSPCCQIDHKDVDDLVKTGICINVDLSCFCAVTCLPAVHL</sequence>
<keyword evidence="1" id="KW-0946">Virion</keyword>
<name>A0ABX6S6H5_9BACI</name>
<keyword evidence="1" id="KW-0167">Capsid protein</keyword>
<dbReference type="Proteomes" id="UP000515490">
    <property type="component" value="Chromosome"/>
</dbReference>
<organism evidence="1 2">
    <name type="scientific">Metabacillus elymi</name>
    <dbReference type="NCBI Taxonomy" id="2745198"/>
    <lineage>
        <taxon>Bacteria</taxon>
        <taxon>Bacillati</taxon>
        <taxon>Bacillota</taxon>
        <taxon>Bacilli</taxon>
        <taxon>Bacillales</taxon>
        <taxon>Bacillaceae</taxon>
        <taxon>Metabacillus</taxon>
    </lineage>
</organism>
<gene>
    <name evidence="1" type="ORF">HUW50_13815</name>
</gene>
<protein>
    <submittedName>
        <fullName evidence="1">Spore coat protein</fullName>
    </submittedName>
</protein>
<reference evidence="1 2" key="1">
    <citation type="submission" date="2020-06" db="EMBL/GenBank/DDBJ databases">
        <title>Metabacillus dokdonensis sp. nov., isolated from the rhizosphere of Elymus tsukushiensis, a plant native to the Dokdo Islands, Republic of Korea.</title>
        <authorList>
            <person name="Lee S.Y."/>
            <person name="Hwang Y.J."/>
            <person name="Son J.S."/>
            <person name="Ghim S.Y."/>
        </authorList>
    </citation>
    <scope>NUCLEOTIDE SEQUENCE [LARGE SCALE GENOMIC DNA]</scope>
    <source>
        <strain evidence="1 2">KUDC1714</strain>
    </source>
</reference>
<dbReference type="Pfam" id="PF10612">
    <property type="entry name" value="Spore-coat_CotZ"/>
    <property type="match status" value="1"/>
</dbReference>
<keyword evidence="2" id="KW-1185">Reference proteome</keyword>
<accession>A0ABX6S6H5</accession>
<proteinExistence type="predicted"/>
<evidence type="ECO:0000313" key="1">
    <source>
        <dbReference type="EMBL" id="QNF28456.1"/>
    </source>
</evidence>
<dbReference type="EMBL" id="CP055263">
    <property type="protein sequence ID" value="QNF28456.1"/>
    <property type="molecule type" value="Genomic_DNA"/>
</dbReference>
<dbReference type="RefSeq" id="WP_185652903.1">
    <property type="nucleotide sequence ID" value="NZ_CP055263.1"/>
</dbReference>